<sequence length="278" mass="31191">VVGGFALGFPFGCVLVMNFEMFTVFLFLIYSVHVNSQAPSGNETTTVSPAPLIPVYYVKNGTNVCLLVQMNIKLDISYFNKQGVQQKSLFYINSTTTNLNLSFTGACGTTAQSLKLWWWPEDSTVSWNLNFGFKNLSTGHFRLELVEFNYTLTERLFPDSNDTSMHRVYRNASYFTCPLGRYFKCMAKQTNALTKVPSVPDTVIQPEVYLTISNQKVEAFRFSEALDFVGSAYECSADYVPNKIVPIVVGIALGCMIIVALITFIIGSRRRQAGYHEL</sequence>
<dbReference type="GO" id="GO:0005765">
    <property type="term" value="C:lysosomal membrane"/>
    <property type="evidence" value="ECO:0007669"/>
    <property type="project" value="TreeGrafter"/>
</dbReference>
<dbReference type="AlphaFoldDB" id="A0A5J4NE64"/>
<evidence type="ECO:0000256" key="18">
    <source>
        <dbReference type="ARBA" id="ARBA00074379"/>
    </source>
</evidence>
<evidence type="ECO:0000256" key="1">
    <source>
        <dbReference type="ARBA" id="ARBA00004151"/>
    </source>
</evidence>
<keyword evidence="7" id="KW-0732">Signal</keyword>
<dbReference type="GO" id="GO:0072594">
    <property type="term" value="P:establishment of protein localization to organelle"/>
    <property type="evidence" value="ECO:0007669"/>
    <property type="project" value="TreeGrafter"/>
</dbReference>
<dbReference type="GO" id="GO:0031902">
    <property type="term" value="C:late endosome membrane"/>
    <property type="evidence" value="ECO:0007669"/>
    <property type="project" value="TreeGrafter"/>
</dbReference>
<dbReference type="GO" id="GO:0005886">
    <property type="term" value="C:plasma membrane"/>
    <property type="evidence" value="ECO:0007669"/>
    <property type="project" value="UniProtKB-SubCell"/>
</dbReference>
<evidence type="ECO:0000256" key="20">
    <source>
        <dbReference type="PROSITE-ProRule" id="PRU00740"/>
    </source>
</evidence>
<organism evidence="24 25">
    <name type="scientific">Paragonimus westermani</name>
    <dbReference type="NCBI Taxonomy" id="34504"/>
    <lineage>
        <taxon>Eukaryota</taxon>
        <taxon>Metazoa</taxon>
        <taxon>Spiralia</taxon>
        <taxon>Lophotrochozoa</taxon>
        <taxon>Platyhelminthes</taxon>
        <taxon>Trematoda</taxon>
        <taxon>Digenea</taxon>
        <taxon>Plagiorchiida</taxon>
        <taxon>Troglotremata</taxon>
        <taxon>Troglotrematidae</taxon>
        <taxon>Paragonimus</taxon>
    </lineage>
</organism>
<feature type="domain" description="Lysosome-associated membrane glycoprotein 2-like transmembrane" evidence="23">
    <location>
        <begin position="245"/>
        <end position="275"/>
    </location>
</feature>
<keyword evidence="25" id="KW-1185">Reference proteome</keyword>
<evidence type="ECO:0000256" key="9">
    <source>
        <dbReference type="ARBA" id="ARBA00022989"/>
    </source>
</evidence>
<keyword evidence="8" id="KW-0967">Endosome</keyword>
<dbReference type="PANTHER" id="PTHR11506:SF35">
    <property type="entry name" value="LYSOSOME-ASSOCIATED MEMBRANE GLYCOPROTEIN 5"/>
    <property type="match status" value="1"/>
</dbReference>
<evidence type="ECO:0000256" key="8">
    <source>
        <dbReference type="ARBA" id="ARBA00022753"/>
    </source>
</evidence>
<accession>A0A5J4NE64</accession>
<evidence type="ECO:0000256" key="4">
    <source>
        <dbReference type="ARBA" id="ARBA00004279"/>
    </source>
</evidence>
<dbReference type="PROSITE" id="PS51407">
    <property type="entry name" value="LAMP_3"/>
    <property type="match status" value="1"/>
</dbReference>
<dbReference type="PRINTS" id="PR00336">
    <property type="entry name" value="LYSASSOCTDMP"/>
</dbReference>
<comment type="subcellular location">
    <subcellularLocation>
        <location evidence="4">Cell projection</location>
        <location evidence="4">Dendrite</location>
    </subcellularLocation>
    <subcellularLocation>
        <location evidence="17">Cell projection</location>
        <location evidence="17">Growth cone membrane</location>
        <topology evidence="17">Single-pass type I membrane protein</topology>
    </subcellularLocation>
    <subcellularLocation>
        <location evidence="15">Cytoplasmic vesicle</location>
        <location evidence="15">Secretory vesicle</location>
        <location evidence="15">Synaptic vesicle membrane</location>
        <topology evidence="15">Single-pass type I membrane protein</topology>
    </subcellularLocation>
    <subcellularLocation>
        <location evidence="2">Early endosome membrane</location>
        <topology evidence="2">Single-pass type I membrane protein</topology>
    </subcellularLocation>
    <subcellularLocation>
        <location evidence="1">Endoplasmic reticulum-Golgi intermediate compartment membrane</location>
        <topology evidence="1">Single-pass type I membrane protein</topology>
    </subcellularLocation>
    <subcellularLocation>
        <location evidence="20">Membrane</location>
        <topology evidence="20">Single-pass type I membrane protein</topology>
    </subcellularLocation>
    <subcellularLocation>
        <location evidence="3">Recycling endosome</location>
    </subcellularLocation>
</comment>
<evidence type="ECO:0000256" key="2">
    <source>
        <dbReference type="ARBA" id="ARBA00004158"/>
    </source>
</evidence>
<evidence type="ECO:0000259" key="23">
    <source>
        <dbReference type="Pfam" id="PF21222"/>
    </source>
</evidence>
<comment type="similarity">
    <text evidence="5 20">Belongs to the LAMP family.</text>
</comment>
<evidence type="ECO:0000259" key="22">
    <source>
        <dbReference type="Pfam" id="PF01299"/>
    </source>
</evidence>
<keyword evidence="12" id="KW-0325">Glycoprotein</keyword>
<comment type="function">
    <text evidence="16">Plays a role in short-term synaptic plasticity in a subset of GABAergic neurons in the brain.</text>
</comment>
<feature type="transmembrane region" description="Helical" evidence="21">
    <location>
        <begin position="244"/>
        <end position="266"/>
    </location>
</feature>
<keyword evidence="11 20" id="KW-0472">Membrane</keyword>
<dbReference type="EMBL" id="QNGE01003589">
    <property type="protein sequence ID" value="KAA3673847.1"/>
    <property type="molecule type" value="Genomic_DNA"/>
</dbReference>
<keyword evidence="6 20" id="KW-0812">Transmembrane</keyword>
<evidence type="ECO:0000256" key="3">
    <source>
        <dbReference type="ARBA" id="ARBA00004172"/>
    </source>
</evidence>
<evidence type="ECO:0000256" key="12">
    <source>
        <dbReference type="ARBA" id="ARBA00023180"/>
    </source>
</evidence>
<evidence type="ECO:0000256" key="21">
    <source>
        <dbReference type="SAM" id="Phobius"/>
    </source>
</evidence>
<dbReference type="InterPro" id="IPR002000">
    <property type="entry name" value="Lysosome-assoc_membr_glycop"/>
</dbReference>
<evidence type="ECO:0000256" key="10">
    <source>
        <dbReference type="ARBA" id="ARBA00023018"/>
    </source>
</evidence>
<reference evidence="24 25" key="1">
    <citation type="journal article" date="2019" name="Gigascience">
        <title>Whole-genome sequence of the oriental lung fluke Paragonimus westermani.</title>
        <authorList>
            <person name="Oey H."/>
            <person name="Zakrzewski M."/>
            <person name="Narain K."/>
            <person name="Devi K.R."/>
            <person name="Agatsuma T."/>
            <person name="Nawaratna S."/>
            <person name="Gobert G.N."/>
            <person name="Jones M.K."/>
            <person name="Ragan M.A."/>
            <person name="McManus D.P."/>
            <person name="Krause L."/>
        </authorList>
    </citation>
    <scope>NUCLEOTIDE SEQUENCE [LARGE SCALE GENOMIC DNA]</scope>
    <source>
        <strain evidence="24 25">IND2009</strain>
    </source>
</reference>
<keyword evidence="13" id="KW-0966">Cell projection</keyword>
<protein>
    <recommendedName>
        <fullName evidence="18">Lysosome-associated membrane glycoprotein 5</fullName>
    </recommendedName>
    <alternativeName>
        <fullName evidence="19">Lysosome-associated membrane protein 5</fullName>
    </alternativeName>
</protein>
<dbReference type="InterPro" id="IPR048528">
    <property type="entry name" value="Lamp2-like_luminal"/>
</dbReference>
<keyword evidence="9 21" id="KW-1133">Transmembrane helix</keyword>
<evidence type="ECO:0000313" key="25">
    <source>
        <dbReference type="Proteomes" id="UP000324629"/>
    </source>
</evidence>
<gene>
    <name evidence="24" type="ORF">DEA37_0005019</name>
</gene>
<dbReference type="Gene3D" id="2.40.160.110">
    <property type="match status" value="1"/>
</dbReference>
<feature type="transmembrane region" description="Helical" evidence="21">
    <location>
        <begin position="7"/>
        <end position="30"/>
    </location>
</feature>
<feature type="non-terminal residue" evidence="24">
    <location>
        <position position="1"/>
    </location>
</feature>
<dbReference type="Pfam" id="PF21222">
    <property type="entry name" value="Lamp2_2nd"/>
    <property type="match status" value="1"/>
</dbReference>
<name>A0A5J4NE64_9TREM</name>
<evidence type="ECO:0000256" key="11">
    <source>
        <dbReference type="ARBA" id="ARBA00023136"/>
    </source>
</evidence>
<evidence type="ECO:0000313" key="24">
    <source>
        <dbReference type="EMBL" id="KAA3673847.1"/>
    </source>
</evidence>
<dbReference type="Proteomes" id="UP000324629">
    <property type="component" value="Unassembled WGS sequence"/>
</dbReference>
<keyword evidence="14" id="KW-0968">Cytoplasmic vesicle</keyword>
<proteinExistence type="inferred from homology"/>
<comment type="caution">
    <text evidence="24">The sequence shown here is derived from an EMBL/GenBank/DDBJ whole genome shotgun (WGS) entry which is preliminary data.</text>
</comment>
<dbReference type="Pfam" id="PF01299">
    <property type="entry name" value="Lamp2-like_luminal"/>
    <property type="match status" value="1"/>
</dbReference>
<keyword evidence="10" id="KW-0770">Synapse</keyword>
<evidence type="ECO:0000256" key="6">
    <source>
        <dbReference type="ARBA" id="ARBA00022692"/>
    </source>
</evidence>
<comment type="caution">
    <text evidence="20">Lacks conserved residue(s) required for the propagation of feature annotation.</text>
</comment>
<evidence type="ECO:0000256" key="17">
    <source>
        <dbReference type="ARBA" id="ARBA00060492"/>
    </source>
</evidence>
<evidence type="ECO:0000256" key="16">
    <source>
        <dbReference type="ARBA" id="ARBA00053950"/>
    </source>
</evidence>
<dbReference type="InterPro" id="IPR048524">
    <property type="entry name" value="Lamp2-like_TM"/>
</dbReference>
<evidence type="ECO:0000256" key="15">
    <source>
        <dbReference type="ARBA" id="ARBA00029428"/>
    </source>
</evidence>
<evidence type="ECO:0000256" key="19">
    <source>
        <dbReference type="ARBA" id="ARBA00076257"/>
    </source>
</evidence>
<evidence type="ECO:0000256" key="14">
    <source>
        <dbReference type="ARBA" id="ARBA00023329"/>
    </source>
</evidence>
<evidence type="ECO:0000256" key="13">
    <source>
        <dbReference type="ARBA" id="ARBA00023273"/>
    </source>
</evidence>
<dbReference type="PANTHER" id="PTHR11506">
    <property type="entry name" value="LYSOSOME-ASSOCIATED MEMBRANE GLYCOPROTEIN"/>
    <property type="match status" value="1"/>
</dbReference>
<evidence type="ECO:0000256" key="7">
    <source>
        <dbReference type="ARBA" id="ARBA00022729"/>
    </source>
</evidence>
<evidence type="ECO:0000256" key="5">
    <source>
        <dbReference type="ARBA" id="ARBA00009644"/>
    </source>
</evidence>
<feature type="domain" description="Lysosome-associated membrane glycoprotein 2-like luminal" evidence="22">
    <location>
        <begin position="55"/>
        <end position="196"/>
    </location>
</feature>